<organism evidence="2 3">
    <name type="scientific">Patagioenas fasciata monilis</name>
    <dbReference type="NCBI Taxonomy" id="372326"/>
    <lineage>
        <taxon>Eukaryota</taxon>
        <taxon>Metazoa</taxon>
        <taxon>Chordata</taxon>
        <taxon>Craniata</taxon>
        <taxon>Vertebrata</taxon>
        <taxon>Euteleostomi</taxon>
        <taxon>Archelosauria</taxon>
        <taxon>Archosauria</taxon>
        <taxon>Dinosauria</taxon>
        <taxon>Saurischia</taxon>
        <taxon>Theropoda</taxon>
        <taxon>Coelurosauria</taxon>
        <taxon>Aves</taxon>
        <taxon>Neognathae</taxon>
        <taxon>Neoaves</taxon>
        <taxon>Columbimorphae</taxon>
        <taxon>Columbiformes</taxon>
        <taxon>Columbidae</taxon>
        <taxon>Patagioenas</taxon>
    </lineage>
</organism>
<dbReference type="AlphaFoldDB" id="A0A1V4KDX8"/>
<feature type="region of interest" description="Disordered" evidence="1">
    <location>
        <begin position="13"/>
        <end position="35"/>
    </location>
</feature>
<protein>
    <submittedName>
        <fullName evidence="2">Uncharacterized protein</fullName>
    </submittedName>
</protein>
<evidence type="ECO:0000256" key="1">
    <source>
        <dbReference type="SAM" id="MobiDB-lite"/>
    </source>
</evidence>
<proteinExistence type="predicted"/>
<evidence type="ECO:0000313" key="2">
    <source>
        <dbReference type="EMBL" id="OPJ82676.1"/>
    </source>
</evidence>
<name>A0A1V4KDX8_PATFA</name>
<dbReference type="EMBL" id="LSYS01003456">
    <property type="protein sequence ID" value="OPJ82676.1"/>
    <property type="molecule type" value="Genomic_DNA"/>
</dbReference>
<sequence>MSVKMNWRTAVTQTWRMPDYSNQNSSEQPREESTRLNLSWHGEQDKLNRSAALISAWHSKGETQPDIFHLSVKQRQKSSSQ</sequence>
<reference evidence="2 3" key="1">
    <citation type="submission" date="2016-02" db="EMBL/GenBank/DDBJ databases">
        <title>Band-tailed pigeon sequencing and assembly.</title>
        <authorList>
            <person name="Soares A.E."/>
            <person name="Novak B.J."/>
            <person name="Rice E.S."/>
            <person name="O'Connell B."/>
            <person name="Chang D."/>
            <person name="Weber S."/>
            <person name="Shapiro B."/>
        </authorList>
    </citation>
    <scope>NUCLEOTIDE SEQUENCE [LARGE SCALE GENOMIC DNA]</scope>
    <source>
        <strain evidence="2">BTP2013</strain>
        <tissue evidence="2">Blood</tissue>
    </source>
</reference>
<keyword evidence="3" id="KW-1185">Reference proteome</keyword>
<gene>
    <name evidence="2" type="ORF">AV530_004807</name>
</gene>
<comment type="caution">
    <text evidence="2">The sequence shown here is derived from an EMBL/GenBank/DDBJ whole genome shotgun (WGS) entry which is preliminary data.</text>
</comment>
<evidence type="ECO:0000313" key="3">
    <source>
        <dbReference type="Proteomes" id="UP000190648"/>
    </source>
</evidence>
<feature type="compositionally biased region" description="Polar residues" evidence="1">
    <location>
        <begin position="13"/>
        <end position="27"/>
    </location>
</feature>
<dbReference type="Proteomes" id="UP000190648">
    <property type="component" value="Unassembled WGS sequence"/>
</dbReference>
<accession>A0A1V4KDX8</accession>